<dbReference type="NCBIfam" id="TIGR01981">
    <property type="entry name" value="sufD"/>
    <property type="match status" value="1"/>
</dbReference>
<dbReference type="Proteomes" id="UP001211866">
    <property type="component" value="Chromosome"/>
</dbReference>
<dbReference type="Proteomes" id="UP000830925">
    <property type="component" value="Chromosome"/>
</dbReference>
<organism evidence="4 7">
    <name type="scientific">Alcaligenes faecalis</name>
    <dbReference type="NCBI Taxonomy" id="511"/>
    <lineage>
        <taxon>Bacteria</taxon>
        <taxon>Pseudomonadati</taxon>
        <taxon>Pseudomonadota</taxon>
        <taxon>Betaproteobacteria</taxon>
        <taxon>Burkholderiales</taxon>
        <taxon>Alcaligenaceae</taxon>
        <taxon>Alcaligenes</taxon>
    </lineage>
</organism>
<dbReference type="PANTHER" id="PTHR43575:SF1">
    <property type="entry name" value="PROTEIN ABCI7, CHLOROPLASTIC"/>
    <property type="match status" value="1"/>
</dbReference>
<dbReference type="InterPro" id="IPR011542">
    <property type="entry name" value="SUF_FeS_clus_asmbl_SufD"/>
</dbReference>
<evidence type="ECO:0000259" key="2">
    <source>
        <dbReference type="Pfam" id="PF01458"/>
    </source>
</evidence>
<comment type="similarity">
    <text evidence="1">Belongs to the iron-sulfur cluster assembly SufBD family.</text>
</comment>
<reference evidence="5" key="3">
    <citation type="submission" date="2022-04" db="EMBL/GenBank/DDBJ databases">
        <title>Genomic mining of Alcaligenes faecalis D334 producing ectoin and derivatives.</title>
        <authorList>
            <person name="Doan V.T."/>
            <person name="Quach N.T."/>
            <person name="Vu T.-H.-N."/>
            <person name="Phi Q.-T."/>
        </authorList>
    </citation>
    <scope>NUCLEOTIDE SEQUENCE</scope>
    <source>
        <strain evidence="5">D334</strain>
    </source>
</reference>
<sequence>MSLPDWVNSFAAQAAQAPGAGLPWLSAVRQRALDRFAQEGWPTTRIEAWHHTSLALLEQQSFAPQKSASAAELVASVRQQEDGYFLVFVDGHYDAALSHLNELPAGVRLSSLSTCLEQDADWLQQAYGDESLGASTAALNLALAQDGAALHIAAGKHLEQPVHLVFVRTQGGSASFTRNLISLESGASATVVEHYVGQEGTDASLSSVVTRLNVAPDANLTHMKLQQEALQDFHLAAIDVQQGRGSVFNSHSLSFGARIARNDIATVFNGERCETLFNGLYFVDGRRHVDHNTIIDHAQPNCQSREFYRGILADTARGVFSGRVLVGKGADGTDSVQRSDSLLLSKMARADSRPELEIYADDVKCAHGATVGQLDADSLFYLRSRGMTMEDARNMLIYAFAAQSLERIASESLRSRATVGINALLPGGLALGDLA</sequence>
<gene>
    <name evidence="4" type="primary">sufD</name>
    <name evidence="4" type="ORF">DF183_17320</name>
    <name evidence="6" type="ORF">M2J83_10010</name>
    <name evidence="5" type="ORF">MXF72_09625</name>
</gene>
<evidence type="ECO:0000259" key="3">
    <source>
        <dbReference type="Pfam" id="PF19295"/>
    </source>
</evidence>
<dbReference type="AlphaFoldDB" id="A0A2U2BHQ5"/>
<dbReference type="EMBL" id="CP096916">
    <property type="protein sequence ID" value="WBM40123.1"/>
    <property type="molecule type" value="Genomic_DNA"/>
</dbReference>
<dbReference type="Proteomes" id="UP000245216">
    <property type="component" value="Unassembled WGS sequence"/>
</dbReference>
<feature type="domain" description="SUF system FeS cluster assembly SufBD core" evidence="2">
    <location>
        <begin position="169"/>
        <end position="400"/>
    </location>
</feature>
<evidence type="ECO:0000313" key="4">
    <source>
        <dbReference type="EMBL" id="PWE13553.1"/>
    </source>
</evidence>
<evidence type="ECO:0000313" key="8">
    <source>
        <dbReference type="Proteomes" id="UP001211866"/>
    </source>
</evidence>
<dbReference type="RefSeq" id="WP_042480368.1">
    <property type="nucleotide sequence ID" value="NZ_CAXOJJ010000045.1"/>
</dbReference>
<dbReference type="EMBL" id="QEXO01000004">
    <property type="protein sequence ID" value="PWE13553.1"/>
    <property type="molecule type" value="Genomic_DNA"/>
</dbReference>
<reference evidence="4 7" key="1">
    <citation type="submission" date="2018-05" db="EMBL/GenBank/DDBJ databases">
        <title>Genome Sequence of an Efficient Indole-Degrading Bacterium, Alcaligenes sp.YBY.</title>
        <authorList>
            <person name="Yang B."/>
        </authorList>
    </citation>
    <scope>NUCLEOTIDE SEQUENCE [LARGE SCALE GENOMIC DNA]</scope>
    <source>
        <strain evidence="4 7">YBY</strain>
    </source>
</reference>
<evidence type="ECO:0000313" key="6">
    <source>
        <dbReference type="EMBL" id="WBM40123.1"/>
    </source>
</evidence>
<reference evidence="6 8" key="4">
    <citation type="submission" date="2022-05" db="EMBL/GenBank/DDBJ databases">
        <title>Complete sequence of strain NY11312.</title>
        <authorList>
            <person name="Zhou D."/>
        </authorList>
    </citation>
    <scope>NUCLEOTIDE SEQUENCE [LARGE SCALE GENOMIC DNA]</scope>
    <source>
        <strain evidence="6 8">NY11312</strain>
    </source>
</reference>
<reference evidence="4 7" key="2">
    <citation type="submission" date="2018-05" db="EMBL/GenBank/DDBJ databases">
        <authorList>
            <person name="Lanie J.A."/>
            <person name="Ng W.-L."/>
            <person name="Kazmierczak K.M."/>
            <person name="Andrzejewski T.M."/>
            <person name="Davidsen T.M."/>
            <person name="Wayne K.J."/>
            <person name="Tettelin H."/>
            <person name="Glass J.I."/>
            <person name="Rusch D."/>
            <person name="Podicherti R."/>
            <person name="Tsui H.-C.T."/>
            <person name="Winkler M.E."/>
        </authorList>
    </citation>
    <scope>NUCLEOTIDE SEQUENCE [LARGE SCALE GENOMIC DNA]</scope>
    <source>
        <strain evidence="4 7">YBY</strain>
    </source>
</reference>
<dbReference type="Pfam" id="PF01458">
    <property type="entry name" value="SUFBD_core"/>
    <property type="match status" value="1"/>
</dbReference>
<dbReference type="InterPro" id="IPR055346">
    <property type="entry name" value="Fe-S_cluster_assembly_SufBD"/>
</dbReference>
<dbReference type="InterPro" id="IPR000825">
    <property type="entry name" value="SUF_FeS_clus_asmbl_SufBD_core"/>
</dbReference>
<evidence type="ECO:0000313" key="5">
    <source>
        <dbReference type="EMBL" id="UPL19701.1"/>
    </source>
</evidence>
<keyword evidence="8" id="KW-1185">Reference proteome</keyword>
<evidence type="ECO:0000313" key="7">
    <source>
        <dbReference type="Proteomes" id="UP000245216"/>
    </source>
</evidence>
<dbReference type="STRING" id="511.UZ73_18110"/>
<dbReference type="InterPro" id="IPR045595">
    <property type="entry name" value="SufBD_N"/>
</dbReference>
<dbReference type="EMBL" id="CP095873">
    <property type="protein sequence ID" value="UPL19701.1"/>
    <property type="molecule type" value="Genomic_DNA"/>
</dbReference>
<dbReference type="GO" id="GO:0016226">
    <property type="term" value="P:iron-sulfur cluster assembly"/>
    <property type="evidence" value="ECO:0007669"/>
    <property type="project" value="InterPro"/>
</dbReference>
<dbReference type="Pfam" id="PF19295">
    <property type="entry name" value="SufBD_N"/>
    <property type="match status" value="1"/>
</dbReference>
<dbReference type="SUPFAM" id="SSF101960">
    <property type="entry name" value="Stabilizer of iron transporter SufD"/>
    <property type="match status" value="1"/>
</dbReference>
<proteinExistence type="inferred from homology"/>
<feature type="domain" description="SUF system FeS cluster assembly SufBD N-terminal" evidence="3">
    <location>
        <begin position="21"/>
        <end position="163"/>
    </location>
</feature>
<name>A0A2U2BHQ5_ALCFA</name>
<dbReference type="InterPro" id="IPR037284">
    <property type="entry name" value="SUF_FeS_clus_asmbl_SufBD_sf"/>
</dbReference>
<evidence type="ECO:0000256" key="1">
    <source>
        <dbReference type="ARBA" id="ARBA00043967"/>
    </source>
</evidence>
<dbReference type="OrthoDB" id="9768262at2"/>
<dbReference type="PANTHER" id="PTHR43575">
    <property type="entry name" value="PROTEIN ABCI7, CHLOROPLASTIC"/>
    <property type="match status" value="1"/>
</dbReference>
<accession>A0A2U2BHQ5</accession>
<protein>
    <submittedName>
        <fullName evidence="4">Fe-S cluster assembly protein SufD</fullName>
    </submittedName>
</protein>